<evidence type="ECO:0000313" key="6">
    <source>
        <dbReference type="Proteomes" id="UP000003812"/>
    </source>
</evidence>
<dbReference type="PANTHER" id="PTHR20854:SF4">
    <property type="entry name" value="INOSITOL-1-MONOPHOSPHATASE-RELATED"/>
    <property type="match status" value="1"/>
</dbReference>
<protein>
    <submittedName>
        <fullName evidence="5">Inositol monophosphatase family protein</fullName>
    </submittedName>
</protein>
<evidence type="ECO:0000256" key="2">
    <source>
        <dbReference type="ARBA" id="ARBA00022801"/>
    </source>
</evidence>
<comment type="cofactor">
    <cofactor evidence="4">
        <name>Mg(2+)</name>
        <dbReference type="ChEBI" id="CHEBI:18420"/>
    </cofactor>
</comment>
<sequence>MDQQVQKDLVEKITHRYPEDRIFAEEDGLRSPISEGSVWVIDPIDGTNNFVTQKEDFAVMVAYFEDGIGQFGLIYDVMRDHLFYGGGEFPVYRNEVELTPFFDQPLENFLIASNVGMLEKNDWGMADLGMDSLGIRVYGSAGISFSKILSGGILAYFSYIWPWDYAAAAIMGEQLGYTVLNLNGDKPNYQSVEPIMMVPKVKLTEIQTYLKKGRS</sequence>
<gene>
    <name evidence="5" type="ORF">HMPREF9626_1287</name>
</gene>
<dbReference type="EMBL" id="AEKM01000010">
    <property type="protein sequence ID" value="EFQ55046.1"/>
    <property type="molecule type" value="Genomic_DNA"/>
</dbReference>
<dbReference type="Gene3D" id="3.30.540.10">
    <property type="entry name" value="Fructose-1,6-Bisphosphatase, subunit A, domain 1"/>
    <property type="match status" value="1"/>
</dbReference>
<evidence type="ECO:0000313" key="5">
    <source>
        <dbReference type="EMBL" id="EFQ55046.1"/>
    </source>
</evidence>
<comment type="caution">
    <text evidence="5">The sequence shown here is derived from an EMBL/GenBank/DDBJ whole genome shotgun (WGS) entry which is preliminary data.</text>
</comment>
<dbReference type="GO" id="GO:0007165">
    <property type="term" value="P:signal transduction"/>
    <property type="evidence" value="ECO:0007669"/>
    <property type="project" value="TreeGrafter"/>
</dbReference>
<dbReference type="InterPro" id="IPR020583">
    <property type="entry name" value="Inositol_monoP_metal-BS"/>
</dbReference>
<name>E3CED9_STRPA</name>
<keyword evidence="1 4" id="KW-0479">Metal-binding</keyword>
<dbReference type="Proteomes" id="UP000003812">
    <property type="component" value="Unassembled WGS sequence"/>
</dbReference>
<dbReference type="GO" id="GO:0008934">
    <property type="term" value="F:inositol monophosphate 1-phosphatase activity"/>
    <property type="evidence" value="ECO:0007669"/>
    <property type="project" value="TreeGrafter"/>
</dbReference>
<keyword evidence="2" id="KW-0378">Hydrolase</keyword>
<dbReference type="GO" id="GO:0006020">
    <property type="term" value="P:inositol metabolic process"/>
    <property type="evidence" value="ECO:0007669"/>
    <property type="project" value="TreeGrafter"/>
</dbReference>
<dbReference type="InterPro" id="IPR000760">
    <property type="entry name" value="Inositol_monophosphatase-like"/>
</dbReference>
<feature type="binding site" evidence="4">
    <location>
        <position position="45"/>
    </location>
    <ligand>
        <name>Mg(2+)</name>
        <dbReference type="ChEBI" id="CHEBI:18420"/>
        <label>1</label>
        <note>catalytic</note>
    </ligand>
</feature>
<dbReference type="GO" id="GO:0046872">
    <property type="term" value="F:metal ion binding"/>
    <property type="evidence" value="ECO:0007669"/>
    <property type="project" value="UniProtKB-KW"/>
</dbReference>
<dbReference type="SUPFAM" id="SSF56655">
    <property type="entry name" value="Carbohydrate phosphatase"/>
    <property type="match status" value="1"/>
</dbReference>
<feature type="binding site" evidence="4">
    <location>
        <position position="44"/>
    </location>
    <ligand>
        <name>Mg(2+)</name>
        <dbReference type="ChEBI" id="CHEBI:18420"/>
        <label>1</label>
        <note>catalytic</note>
    </ligand>
</feature>
<keyword evidence="3 4" id="KW-0460">Magnesium</keyword>
<dbReference type="PRINTS" id="PR00377">
    <property type="entry name" value="IMPHPHTASES"/>
</dbReference>
<organism evidence="5 6">
    <name type="scientific">Streptococcus parasanguinis F0405</name>
    <dbReference type="NCBI Taxonomy" id="905067"/>
    <lineage>
        <taxon>Bacteria</taxon>
        <taxon>Bacillati</taxon>
        <taxon>Bacillota</taxon>
        <taxon>Bacilli</taxon>
        <taxon>Lactobacillales</taxon>
        <taxon>Streptococcaceae</taxon>
        <taxon>Streptococcus</taxon>
    </lineage>
</organism>
<dbReference type="Pfam" id="PF00459">
    <property type="entry name" value="Inositol_P"/>
    <property type="match status" value="1"/>
</dbReference>
<proteinExistence type="predicted"/>
<feature type="binding site" evidence="4">
    <location>
        <position position="25"/>
    </location>
    <ligand>
        <name>Mg(2+)</name>
        <dbReference type="ChEBI" id="CHEBI:18420"/>
        <label>1</label>
        <note>catalytic</note>
    </ligand>
</feature>
<evidence type="ECO:0000256" key="1">
    <source>
        <dbReference type="ARBA" id="ARBA00022723"/>
    </source>
</evidence>
<dbReference type="Gene3D" id="3.40.190.80">
    <property type="match status" value="1"/>
</dbReference>
<feature type="binding site" evidence="4">
    <location>
        <position position="42"/>
    </location>
    <ligand>
        <name>Mg(2+)</name>
        <dbReference type="ChEBI" id="CHEBI:18420"/>
        <label>1</label>
        <note>catalytic</note>
    </ligand>
</feature>
<dbReference type="PANTHER" id="PTHR20854">
    <property type="entry name" value="INOSITOL MONOPHOSPHATASE"/>
    <property type="match status" value="1"/>
</dbReference>
<evidence type="ECO:0000256" key="4">
    <source>
        <dbReference type="PIRSR" id="PIRSR600760-2"/>
    </source>
</evidence>
<dbReference type="CDD" id="cd01637">
    <property type="entry name" value="IMPase_like"/>
    <property type="match status" value="1"/>
</dbReference>
<reference evidence="5 6" key="1">
    <citation type="submission" date="2010-10" db="EMBL/GenBank/DDBJ databases">
        <authorList>
            <person name="Durkin A.S."/>
            <person name="Madupu R."/>
            <person name="Torralba M."/>
            <person name="Gillis M."/>
            <person name="Methe B."/>
            <person name="Sutton G."/>
            <person name="Nelson K.E."/>
        </authorList>
    </citation>
    <scope>NUCLEOTIDE SEQUENCE [LARGE SCALE GENOMIC DNA]</scope>
    <source>
        <strain evidence="5 6">F0405</strain>
    </source>
</reference>
<dbReference type="PROSITE" id="PS00629">
    <property type="entry name" value="IMP_1"/>
    <property type="match status" value="1"/>
</dbReference>
<feature type="binding site" evidence="4">
    <location>
        <position position="164"/>
    </location>
    <ligand>
        <name>Mg(2+)</name>
        <dbReference type="ChEBI" id="CHEBI:18420"/>
        <label>1</label>
        <note>catalytic</note>
    </ligand>
</feature>
<evidence type="ECO:0000256" key="3">
    <source>
        <dbReference type="ARBA" id="ARBA00022842"/>
    </source>
</evidence>
<dbReference type="AlphaFoldDB" id="E3CED9"/>
<accession>E3CED9</accession>